<feature type="transmembrane region" description="Helical" evidence="1">
    <location>
        <begin position="182"/>
        <end position="201"/>
    </location>
</feature>
<dbReference type="InterPro" id="IPR022472">
    <property type="entry name" value="VPLPA-CTERM"/>
</dbReference>
<dbReference type="NCBIfam" id="TIGR03370">
    <property type="entry name" value="VPLPA-CTERM"/>
    <property type="match status" value="1"/>
</dbReference>
<dbReference type="InterPro" id="IPR013424">
    <property type="entry name" value="Ice-binding_C"/>
</dbReference>
<dbReference type="RefSeq" id="WP_263844884.1">
    <property type="nucleotide sequence ID" value="NZ_JALIEB010000009.1"/>
</dbReference>
<accession>A0ABT3BHH1</accession>
<feature type="chain" id="PRO_5045603123" evidence="2">
    <location>
        <begin position="22"/>
        <end position="208"/>
    </location>
</feature>
<evidence type="ECO:0000313" key="3">
    <source>
        <dbReference type="EMBL" id="MCV3272564.1"/>
    </source>
</evidence>
<dbReference type="EMBL" id="JALIEB010000009">
    <property type="protein sequence ID" value="MCV3272564.1"/>
    <property type="molecule type" value="Genomic_DNA"/>
</dbReference>
<protein>
    <submittedName>
        <fullName evidence="3">VPLPA-CTERM sorting domain-containing protein</fullName>
    </submittedName>
</protein>
<keyword evidence="1" id="KW-0472">Membrane</keyword>
<keyword evidence="2" id="KW-0732">Signal</keyword>
<feature type="signal peptide" evidence="2">
    <location>
        <begin position="1"/>
        <end position="21"/>
    </location>
</feature>
<name>A0ABT3BHH1_9RHOB</name>
<reference evidence="3 4" key="1">
    <citation type="submission" date="2022-04" db="EMBL/GenBank/DDBJ databases">
        <title>Roseobacter sp. WL0113 is a bacterium isolated from neritic sediment.</title>
        <authorList>
            <person name="Wang L."/>
            <person name="He W."/>
            <person name="Zhang D.-F."/>
        </authorList>
    </citation>
    <scope>NUCLEOTIDE SEQUENCE [LARGE SCALE GENOMIC DNA]</scope>
    <source>
        <strain evidence="3 4">WL0113</strain>
    </source>
</reference>
<dbReference type="NCBIfam" id="TIGR02595">
    <property type="entry name" value="PEP_CTERM"/>
    <property type="match status" value="1"/>
</dbReference>
<evidence type="ECO:0000313" key="4">
    <source>
        <dbReference type="Proteomes" id="UP001208690"/>
    </source>
</evidence>
<comment type="caution">
    <text evidence="3">The sequence shown here is derived from an EMBL/GenBank/DDBJ whole genome shotgun (WGS) entry which is preliminary data.</text>
</comment>
<dbReference type="Proteomes" id="UP001208690">
    <property type="component" value="Unassembled WGS sequence"/>
</dbReference>
<sequence>MRKVFVLAAFAAVTAAESVRAAVVDGLVTSGRGVFEQIVDPTGLMVGDNNQQSRNLFAFDERQGLELQSDLQLDVGGTVSSGTVVSSHYVFFDPVNSNQEGYVDFDAPIIGLITSTANLLGSDFLGLGSVSYLNPNNRGLEGNDDVGIDPSNGSRVLVDWLAASPGDYIRVITSSDLSVTPIPVPASAAMLLSGLGVMVLARRRRRKS</sequence>
<evidence type="ECO:0000256" key="1">
    <source>
        <dbReference type="SAM" id="Phobius"/>
    </source>
</evidence>
<organism evidence="3 4">
    <name type="scientific">Roseobacter sinensis</name>
    <dbReference type="NCBI Taxonomy" id="2931391"/>
    <lineage>
        <taxon>Bacteria</taxon>
        <taxon>Pseudomonadati</taxon>
        <taxon>Pseudomonadota</taxon>
        <taxon>Alphaproteobacteria</taxon>
        <taxon>Rhodobacterales</taxon>
        <taxon>Roseobacteraceae</taxon>
        <taxon>Roseobacter</taxon>
    </lineage>
</organism>
<gene>
    <name evidence="3" type="ORF">MUB52_14090</name>
</gene>
<keyword evidence="1" id="KW-0812">Transmembrane</keyword>
<keyword evidence="4" id="KW-1185">Reference proteome</keyword>
<keyword evidence="1" id="KW-1133">Transmembrane helix</keyword>
<proteinExistence type="predicted"/>
<evidence type="ECO:0000256" key="2">
    <source>
        <dbReference type="SAM" id="SignalP"/>
    </source>
</evidence>